<dbReference type="InterPro" id="IPR051461">
    <property type="entry name" value="UPF0750_membrane"/>
</dbReference>
<dbReference type="InterPro" id="IPR003740">
    <property type="entry name" value="YitT"/>
</dbReference>
<evidence type="ECO:0000256" key="1">
    <source>
        <dbReference type="ARBA" id="ARBA00004651"/>
    </source>
</evidence>
<organism evidence="7 8">
    <name type="scientific">Sporosarcina globispora</name>
    <name type="common">Bacillus globisporus</name>
    <dbReference type="NCBI Taxonomy" id="1459"/>
    <lineage>
        <taxon>Bacteria</taxon>
        <taxon>Bacillati</taxon>
        <taxon>Bacillota</taxon>
        <taxon>Bacilli</taxon>
        <taxon>Bacillales</taxon>
        <taxon>Caryophanaceae</taxon>
        <taxon>Sporosarcina</taxon>
    </lineage>
</organism>
<dbReference type="Pfam" id="PF02588">
    <property type="entry name" value="YitT_membrane"/>
    <property type="match status" value="1"/>
</dbReference>
<evidence type="ECO:0000256" key="4">
    <source>
        <dbReference type="ARBA" id="ARBA00022989"/>
    </source>
</evidence>
<evidence type="ECO:0000313" key="8">
    <source>
        <dbReference type="Proteomes" id="UP000037109"/>
    </source>
</evidence>
<evidence type="ECO:0000256" key="6">
    <source>
        <dbReference type="SAM" id="Phobius"/>
    </source>
</evidence>
<dbReference type="PATRIC" id="fig|1459.3.peg.2993"/>
<dbReference type="GO" id="GO:0005886">
    <property type="term" value="C:plasma membrane"/>
    <property type="evidence" value="ECO:0007669"/>
    <property type="project" value="UniProtKB-SubCell"/>
</dbReference>
<comment type="caution">
    <text evidence="7">The sequence shown here is derived from an EMBL/GenBank/DDBJ whole genome shotgun (WGS) entry which is preliminary data.</text>
</comment>
<keyword evidence="3 6" id="KW-0812">Transmembrane</keyword>
<keyword evidence="2" id="KW-1003">Cell membrane</keyword>
<dbReference type="AlphaFoldDB" id="A0A0M0GD11"/>
<dbReference type="OrthoDB" id="265478at2"/>
<comment type="subcellular location">
    <subcellularLocation>
        <location evidence="1">Cell membrane</location>
        <topology evidence="1">Multi-pass membrane protein</topology>
    </subcellularLocation>
</comment>
<keyword evidence="8" id="KW-1185">Reference proteome</keyword>
<evidence type="ECO:0008006" key="9">
    <source>
        <dbReference type="Google" id="ProtNLM"/>
    </source>
</evidence>
<protein>
    <recommendedName>
        <fullName evidence="9">YitT family protein</fullName>
    </recommendedName>
</protein>
<feature type="transmembrane region" description="Helical" evidence="6">
    <location>
        <begin position="117"/>
        <end position="137"/>
    </location>
</feature>
<keyword evidence="4 6" id="KW-1133">Transmembrane helix</keyword>
<keyword evidence="5 6" id="KW-0472">Membrane</keyword>
<reference evidence="8" key="1">
    <citation type="submission" date="2015-07" db="EMBL/GenBank/DDBJ databases">
        <title>Fjat-10036 dsm4.</title>
        <authorList>
            <person name="Liu B."/>
            <person name="Wang J."/>
            <person name="Zhu Y."/>
            <person name="Liu G."/>
            <person name="Chen Q."/>
            <person name="Chen Z."/>
            <person name="Lan J."/>
            <person name="Che J."/>
            <person name="Ge C."/>
            <person name="Shi H."/>
            <person name="Pan Z."/>
            <person name="Liu X."/>
        </authorList>
    </citation>
    <scope>NUCLEOTIDE SEQUENCE [LARGE SCALE GENOMIC DNA]</scope>
    <source>
        <strain evidence="8">DSM 4</strain>
    </source>
</reference>
<proteinExistence type="predicted"/>
<dbReference type="PANTHER" id="PTHR33545">
    <property type="entry name" value="UPF0750 MEMBRANE PROTEIN YITT-RELATED"/>
    <property type="match status" value="1"/>
</dbReference>
<evidence type="ECO:0000313" key="7">
    <source>
        <dbReference type="EMBL" id="KON87800.1"/>
    </source>
</evidence>
<evidence type="ECO:0000256" key="5">
    <source>
        <dbReference type="ARBA" id="ARBA00023136"/>
    </source>
</evidence>
<dbReference type="STRING" id="1459.AF332_13835"/>
<dbReference type="Proteomes" id="UP000037109">
    <property type="component" value="Unassembled WGS sequence"/>
</dbReference>
<accession>A0A0M0GD11</accession>
<name>A0A0M0GD11_SPOGL</name>
<dbReference type="PANTHER" id="PTHR33545:SF3">
    <property type="entry name" value="UPF0750 MEMBRANE PROTEIN YQFU"/>
    <property type="match status" value="1"/>
</dbReference>
<evidence type="ECO:0000256" key="3">
    <source>
        <dbReference type="ARBA" id="ARBA00022692"/>
    </source>
</evidence>
<gene>
    <name evidence="7" type="ORF">AF332_13835</name>
</gene>
<dbReference type="RefSeq" id="WP_053435153.1">
    <property type="nucleotide sequence ID" value="NZ_LGUF01000007.1"/>
</dbReference>
<feature type="transmembrane region" description="Helical" evidence="6">
    <location>
        <begin position="70"/>
        <end position="97"/>
    </location>
</feature>
<evidence type="ECO:0000256" key="2">
    <source>
        <dbReference type="ARBA" id="ARBA00022475"/>
    </source>
</evidence>
<sequence length="206" mass="22406">MYRSSVQYYLGQRRKGNFSTVKNGLIIFLGATLVAVSLQLFLVKNYIIDGGIVGLSIILSHVFHVDVGSLILLLNLPFLVAGFFFLGGRFLVLSLFASSVLAGETYILAPFEEVTNHPLLIIILGGLLLGMGVGLIIRFGACLDGTEVLAILFSERLPLTIGQCILLMNIIIFGSSVFLFGITEAIYSLATFFVAYKTIDTIIMKS</sequence>
<feature type="transmembrane region" description="Helical" evidence="6">
    <location>
        <begin position="21"/>
        <end position="40"/>
    </location>
</feature>
<dbReference type="EMBL" id="LGUF01000007">
    <property type="protein sequence ID" value="KON87800.1"/>
    <property type="molecule type" value="Genomic_DNA"/>
</dbReference>